<name>G7L224_MEDTR</name>
<gene>
    <name evidence="1" type="ordered locus">MTR_7g011160</name>
</gene>
<evidence type="ECO:0000313" key="3">
    <source>
        <dbReference type="Proteomes" id="UP000002051"/>
    </source>
</evidence>
<dbReference type="PaxDb" id="3880-AES77487"/>
<reference evidence="1 3" key="1">
    <citation type="journal article" date="2011" name="Nature">
        <title>The Medicago genome provides insight into the evolution of rhizobial symbioses.</title>
        <authorList>
            <person name="Young N.D."/>
            <person name="Debelle F."/>
            <person name="Oldroyd G.E."/>
            <person name="Geurts R."/>
            <person name="Cannon S.B."/>
            <person name="Udvardi M.K."/>
            <person name="Benedito V.A."/>
            <person name="Mayer K.F."/>
            <person name="Gouzy J."/>
            <person name="Schoof H."/>
            <person name="Van de Peer Y."/>
            <person name="Proost S."/>
            <person name="Cook D.R."/>
            <person name="Meyers B.C."/>
            <person name="Spannagl M."/>
            <person name="Cheung F."/>
            <person name="De Mita S."/>
            <person name="Krishnakumar V."/>
            <person name="Gundlach H."/>
            <person name="Zhou S."/>
            <person name="Mudge J."/>
            <person name="Bharti A.K."/>
            <person name="Murray J.D."/>
            <person name="Naoumkina M.A."/>
            <person name="Rosen B."/>
            <person name="Silverstein K.A."/>
            <person name="Tang H."/>
            <person name="Rombauts S."/>
            <person name="Zhao P.X."/>
            <person name="Zhou P."/>
            <person name="Barbe V."/>
            <person name="Bardou P."/>
            <person name="Bechner M."/>
            <person name="Bellec A."/>
            <person name="Berger A."/>
            <person name="Berges H."/>
            <person name="Bidwell S."/>
            <person name="Bisseling T."/>
            <person name="Choisne N."/>
            <person name="Couloux A."/>
            <person name="Denny R."/>
            <person name="Deshpande S."/>
            <person name="Dai X."/>
            <person name="Doyle J.J."/>
            <person name="Dudez A.M."/>
            <person name="Farmer A.D."/>
            <person name="Fouteau S."/>
            <person name="Franken C."/>
            <person name="Gibelin C."/>
            <person name="Gish J."/>
            <person name="Goldstein S."/>
            <person name="Gonzalez A.J."/>
            <person name="Green P.J."/>
            <person name="Hallab A."/>
            <person name="Hartog M."/>
            <person name="Hua A."/>
            <person name="Humphray S.J."/>
            <person name="Jeong D.H."/>
            <person name="Jing Y."/>
            <person name="Jocker A."/>
            <person name="Kenton S.M."/>
            <person name="Kim D.J."/>
            <person name="Klee K."/>
            <person name="Lai H."/>
            <person name="Lang C."/>
            <person name="Lin S."/>
            <person name="Macmil S.L."/>
            <person name="Magdelenat G."/>
            <person name="Matthews L."/>
            <person name="McCorrison J."/>
            <person name="Monaghan E.L."/>
            <person name="Mun J.H."/>
            <person name="Najar F.Z."/>
            <person name="Nicholson C."/>
            <person name="Noirot C."/>
            <person name="O'Bleness M."/>
            <person name="Paule C.R."/>
            <person name="Poulain J."/>
            <person name="Prion F."/>
            <person name="Qin B."/>
            <person name="Qu C."/>
            <person name="Retzel E.F."/>
            <person name="Riddle C."/>
            <person name="Sallet E."/>
            <person name="Samain S."/>
            <person name="Samson N."/>
            <person name="Sanders I."/>
            <person name="Saurat O."/>
            <person name="Scarpelli C."/>
            <person name="Schiex T."/>
            <person name="Segurens B."/>
            <person name="Severin A.J."/>
            <person name="Sherrier D.J."/>
            <person name="Shi R."/>
            <person name="Sims S."/>
            <person name="Singer S.R."/>
            <person name="Sinharoy S."/>
            <person name="Sterck L."/>
            <person name="Viollet A."/>
            <person name="Wang B.B."/>
            <person name="Wang K."/>
            <person name="Wang M."/>
            <person name="Wang X."/>
            <person name="Warfsmann J."/>
            <person name="Weissenbach J."/>
            <person name="White D.D."/>
            <person name="White J.D."/>
            <person name="Wiley G.B."/>
            <person name="Wincker P."/>
            <person name="Xing Y."/>
            <person name="Yang L."/>
            <person name="Yao Z."/>
            <person name="Ying F."/>
            <person name="Zhai J."/>
            <person name="Zhou L."/>
            <person name="Zuber A."/>
            <person name="Denarie J."/>
            <person name="Dixon R.A."/>
            <person name="May G.D."/>
            <person name="Schwartz D.C."/>
            <person name="Rogers J."/>
            <person name="Quetier F."/>
            <person name="Town C.D."/>
            <person name="Roe B.A."/>
        </authorList>
    </citation>
    <scope>NUCLEOTIDE SEQUENCE [LARGE SCALE GENOMIC DNA]</scope>
    <source>
        <strain evidence="1">A17</strain>
        <strain evidence="2 3">cv. Jemalong A17</strain>
    </source>
</reference>
<dbReference type="AlphaFoldDB" id="G7L224"/>
<sequence>MFEFRKVICRFDVNKLLRMIEFYPNDFIDVSEVTLRHQLKNYITNVRSDRKFAKLKGLSDLCTKLVEANKCNTFQLQVLNVFFSDMKVVKSNLHNKMDDQWLNDRLVAYIESDFLLTISNDVILGHFQQIDRRRDFYCNVLYQTMLFLIFNSLKYGVGPFTYGRRPIEVMYRSLSHKAKSILKLMDKVKVSTYWWLKAQNVNFPFGHLMWLKQPFACLGLD</sequence>
<keyword evidence="3" id="KW-1185">Reference proteome</keyword>
<evidence type="ECO:0000313" key="1">
    <source>
        <dbReference type="EMBL" id="AES77487.1"/>
    </source>
</evidence>
<organism evidence="1 3">
    <name type="scientific">Medicago truncatula</name>
    <name type="common">Barrel medic</name>
    <name type="synonym">Medicago tribuloides</name>
    <dbReference type="NCBI Taxonomy" id="3880"/>
    <lineage>
        <taxon>Eukaryota</taxon>
        <taxon>Viridiplantae</taxon>
        <taxon>Streptophyta</taxon>
        <taxon>Embryophyta</taxon>
        <taxon>Tracheophyta</taxon>
        <taxon>Spermatophyta</taxon>
        <taxon>Magnoliopsida</taxon>
        <taxon>eudicotyledons</taxon>
        <taxon>Gunneridae</taxon>
        <taxon>Pentapetalae</taxon>
        <taxon>rosids</taxon>
        <taxon>fabids</taxon>
        <taxon>Fabales</taxon>
        <taxon>Fabaceae</taxon>
        <taxon>Papilionoideae</taxon>
        <taxon>50 kb inversion clade</taxon>
        <taxon>NPAAA clade</taxon>
        <taxon>Hologalegina</taxon>
        <taxon>IRL clade</taxon>
        <taxon>Trifolieae</taxon>
        <taxon>Medicago</taxon>
    </lineage>
</organism>
<dbReference type="EnsemblPlants" id="AES77487">
    <property type="protein sequence ID" value="AES77487"/>
    <property type="gene ID" value="MTR_7g011160"/>
</dbReference>
<dbReference type="HOGENOM" id="CLU_1252304_0_0_1"/>
<dbReference type="Proteomes" id="UP000002051">
    <property type="component" value="Unassembled WGS sequence"/>
</dbReference>
<reference evidence="2" key="3">
    <citation type="submission" date="2015-04" db="UniProtKB">
        <authorList>
            <consortium name="EnsemblPlants"/>
        </authorList>
    </citation>
    <scope>IDENTIFICATION</scope>
    <source>
        <strain evidence="2">cv. Jemalong A17</strain>
    </source>
</reference>
<dbReference type="PANTHER" id="PTHR11697:SF230">
    <property type="entry name" value="ZINC FINGER, MYM DOMAIN CONTAINING 1"/>
    <property type="match status" value="1"/>
</dbReference>
<dbReference type="PANTHER" id="PTHR11697">
    <property type="entry name" value="GENERAL TRANSCRIPTION FACTOR 2-RELATED ZINC FINGER PROTEIN"/>
    <property type="match status" value="1"/>
</dbReference>
<proteinExistence type="predicted"/>
<evidence type="ECO:0000313" key="2">
    <source>
        <dbReference type="EnsemblPlants" id="AES77487"/>
    </source>
</evidence>
<protein>
    <submittedName>
        <fullName evidence="1 2">Uncharacterized protein</fullName>
    </submittedName>
</protein>
<dbReference type="STRING" id="3880.G7L224"/>
<dbReference type="EMBL" id="CM001223">
    <property type="protein sequence ID" value="AES77487.1"/>
    <property type="molecule type" value="Genomic_DNA"/>
</dbReference>
<accession>G7L224</accession>
<reference evidence="1 3" key="2">
    <citation type="journal article" date="2014" name="BMC Genomics">
        <title>An improved genome release (version Mt4.0) for the model legume Medicago truncatula.</title>
        <authorList>
            <person name="Tang H."/>
            <person name="Krishnakumar V."/>
            <person name="Bidwell S."/>
            <person name="Rosen B."/>
            <person name="Chan A."/>
            <person name="Zhou S."/>
            <person name="Gentzbittel L."/>
            <person name="Childs K.L."/>
            <person name="Yandell M."/>
            <person name="Gundlach H."/>
            <person name="Mayer K.F."/>
            <person name="Schwartz D.C."/>
            <person name="Town C.D."/>
        </authorList>
    </citation>
    <scope>GENOME REANNOTATION</scope>
    <source>
        <strain evidence="2 3">cv. Jemalong A17</strain>
    </source>
</reference>
<dbReference type="InterPro" id="IPR055298">
    <property type="entry name" value="AtLOH3-like"/>
</dbReference>